<keyword evidence="4" id="KW-1185">Reference proteome</keyword>
<comment type="subcellular location">
    <subcellularLocation>
        <location evidence="1">Virion</location>
    </subcellularLocation>
</comment>
<comment type="caution">
    <text evidence="3">The sequence shown here is derived from an EMBL/GenBank/DDBJ whole genome shotgun (WGS) entry which is preliminary data.</text>
</comment>
<dbReference type="InterPro" id="IPR054612">
    <property type="entry name" value="Phage_capsid-like_C"/>
</dbReference>
<feature type="domain" description="Phage capsid-like C-terminal" evidence="2">
    <location>
        <begin position="14"/>
        <end position="205"/>
    </location>
</feature>
<dbReference type="Pfam" id="PF05065">
    <property type="entry name" value="Phage_capsid"/>
    <property type="match status" value="1"/>
</dbReference>
<dbReference type="SUPFAM" id="SSF56563">
    <property type="entry name" value="Major capsid protein gp5"/>
    <property type="match status" value="1"/>
</dbReference>
<organism evidence="3 4">
    <name type="scientific">Georgenia halotolerans</name>
    <dbReference type="NCBI Taxonomy" id="3028317"/>
    <lineage>
        <taxon>Bacteria</taxon>
        <taxon>Bacillati</taxon>
        <taxon>Actinomycetota</taxon>
        <taxon>Actinomycetes</taxon>
        <taxon>Micrococcales</taxon>
        <taxon>Bogoriellaceae</taxon>
        <taxon>Georgenia</taxon>
    </lineage>
</organism>
<evidence type="ECO:0000313" key="3">
    <source>
        <dbReference type="EMBL" id="MDD9205197.1"/>
    </source>
</evidence>
<feature type="non-terminal residue" evidence="3">
    <location>
        <position position="1"/>
    </location>
</feature>
<name>A0ABT5TTB4_9MICO</name>
<evidence type="ECO:0000256" key="1">
    <source>
        <dbReference type="ARBA" id="ARBA00004328"/>
    </source>
</evidence>
<dbReference type="Gene3D" id="3.30.2400.10">
    <property type="entry name" value="Major capsid protein gp5"/>
    <property type="match status" value="1"/>
</dbReference>
<protein>
    <submittedName>
        <fullName evidence="3">Phage major capsid protein</fullName>
    </submittedName>
</protein>
<evidence type="ECO:0000313" key="4">
    <source>
        <dbReference type="Proteomes" id="UP001165561"/>
    </source>
</evidence>
<dbReference type="InterPro" id="IPR024455">
    <property type="entry name" value="Phage_capsid"/>
</dbReference>
<sequence>IYTFEEVPDHARVLAHLSEPFPLRYLNDYESMMQVLDQQMQGGVTRELERQIASGSGTDEEFTGLLNLTGTTDVAYSGDVLTTLRRARTVLEGKGEVPNAWLLNPSDAESIELTREDGATGGFLMGAGAYDVVFGQGTRRVVSTAVPQGTAILADWSQVRVGVREAEHTLAATQSGDLFETNRVKLRAEGRYGLKVFRPQAIAIVHLAAA</sequence>
<dbReference type="Gene3D" id="3.30.2320.10">
    <property type="entry name" value="hypothetical protein PF0899 domain"/>
    <property type="match status" value="1"/>
</dbReference>
<dbReference type="NCBIfam" id="TIGR01554">
    <property type="entry name" value="major_cap_HK97"/>
    <property type="match status" value="1"/>
</dbReference>
<proteinExistence type="predicted"/>
<dbReference type="EMBL" id="JARACI010000338">
    <property type="protein sequence ID" value="MDD9205197.1"/>
    <property type="molecule type" value="Genomic_DNA"/>
</dbReference>
<gene>
    <name evidence="3" type="ORF">PU560_01805</name>
</gene>
<evidence type="ECO:0000259" key="2">
    <source>
        <dbReference type="Pfam" id="PF05065"/>
    </source>
</evidence>
<dbReference type="Proteomes" id="UP001165561">
    <property type="component" value="Unassembled WGS sequence"/>
</dbReference>
<reference evidence="3" key="1">
    <citation type="submission" date="2023-02" db="EMBL/GenBank/DDBJ databases">
        <title>Georgenia sp.10Sc9-8, isolated from a soil sample collected from the Taklamakan desert.</title>
        <authorList>
            <person name="Liu S."/>
        </authorList>
    </citation>
    <scope>NUCLEOTIDE SEQUENCE</scope>
    <source>
        <strain evidence="3">10Sc9-8</strain>
    </source>
</reference>
<accession>A0ABT5TTB4</accession>